<dbReference type="GO" id="GO:0006412">
    <property type="term" value="P:translation"/>
    <property type="evidence" value="ECO:0007669"/>
    <property type="project" value="InterPro"/>
</dbReference>
<dbReference type="InterPro" id="IPR001063">
    <property type="entry name" value="Ribosomal_uL22"/>
</dbReference>
<dbReference type="InterPro" id="IPR047867">
    <property type="entry name" value="Ribosomal_uL22_bac/org-type"/>
</dbReference>
<reference evidence="6 7" key="1">
    <citation type="submission" date="2017-03" db="EMBL/GenBank/DDBJ databases">
        <title>Genomes of endolithic fungi from Antarctica.</title>
        <authorList>
            <person name="Coleine C."/>
            <person name="Masonjones S."/>
            <person name="Stajich J.E."/>
        </authorList>
    </citation>
    <scope>NUCLEOTIDE SEQUENCE [LARGE SCALE GENOMIC DNA]</scope>
    <source>
        <strain evidence="6 7">CCFEE 6315</strain>
    </source>
</reference>
<feature type="compositionally biased region" description="Polar residues" evidence="5">
    <location>
        <begin position="133"/>
        <end position="143"/>
    </location>
</feature>
<feature type="region of interest" description="Disordered" evidence="5">
    <location>
        <begin position="185"/>
        <end position="229"/>
    </location>
</feature>
<evidence type="ECO:0000313" key="7">
    <source>
        <dbReference type="Proteomes" id="UP000308549"/>
    </source>
</evidence>
<gene>
    <name evidence="6" type="ORF">B0A50_02502</name>
</gene>
<dbReference type="EMBL" id="NAJL01000010">
    <property type="protein sequence ID" value="TKA30782.1"/>
    <property type="molecule type" value="Genomic_DNA"/>
</dbReference>
<proteinExistence type="inferred from homology"/>
<protein>
    <recommendedName>
        <fullName evidence="8">Mitochondrial large ribosomal subunit</fullName>
    </recommendedName>
</protein>
<organism evidence="6 7">
    <name type="scientific">Salinomyces thailandicus</name>
    <dbReference type="NCBI Taxonomy" id="706561"/>
    <lineage>
        <taxon>Eukaryota</taxon>
        <taxon>Fungi</taxon>
        <taxon>Dikarya</taxon>
        <taxon>Ascomycota</taxon>
        <taxon>Pezizomycotina</taxon>
        <taxon>Dothideomycetes</taxon>
        <taxon>Dothideomycetidae</taxon>
        <taxon>Mycosphaerellales</taxon>
        <taxon>Teratosphaeriaceae</taxon>
        <taxon>Salinomyces</taxon>
    </lineage>
</organism>
<feature type="region of interest" description="Disordered" evidence="5">
    <location>
        <begin position="329"/>
        <end position="370"/>
    </location>
</feature>
<evidence type="ECO:0000256" key="2">
    <source>
        <dbReference type="ARBA" id="ARBA00022980"/>
    </source>
</evidence>
<accession>A0A4U0U809</accession>
<comment type="caution">
    <text evidence="6">The sequence shown here is derived from an EMBL/GenBank/DDBJ whole genome shotgun (WGS) entry which is preliminary data.</text>
</comment>
<dbReference type="Gene3D" id="3.90.470.10">
    <property type="entry name" value="Ribosomal protein L22/L17"/>
    <property type="match status" value="1"/>
</dbReference>
<evidence type="ECO:0000313" key="6">
    <source>
        <dbReference type="EMBL" id="TKA30782.1"/>
    </source>
</evidence>
<dbReference type="SUPFAM" id="SSF54843">
    <property type="entry name" value="Ribosomal protein L22"/>
    <property type="match status" value="1"/>
</dbReference>
<evidence type="ECO:0008006" key="8">
    <source>
        <dbReference type="Google" id="ProtNLM"/>
    </source>
</evidence>
<feature type="region of interest" description="Disordered" evidence="5">
    <location>
        <begin position="121"/>
        <end position="143"/>
    </location>
</feature>
<keyword evidence="7" id="KW-1185">Reference proteome</keyword>
<keyword evidence="3 4" id="KW-0687">Ribonucleoprotein</keyword>
<feature type="compositionally biased region" description="Polar residues" evidence="5">
    <location>
        <begin position="187"/>
        <end position="214"/>
    </location>
</feature>
<evidence type="ECO:0000256" key="4">
    <source>
        <dbReference type="RuleBase" id="RU004005"/>
    </source>
</evidence>
<comment type="similarity">
    <text evidence="1 4">Belongs to the universal ribosomal protein uL22 family.</text>
</comment>
<sequence length="462" mass="52028">MVRSDAFTTNVGVWKVARGSLDIIIATAVDTCVTGDRVSDPAAAPGLAVLRAQLFRDGPRQCAVQVLSGQQQEGGNSKVPELWETSRIIIRRYKDEHEHLWTLEAGGLFCQTLPIRPRVPLHHHQQRRAAASDSGSNKNNQSVQDNPYLEEFQRKNPNAANVTQSQARPSAGDLPASSIFEDDRRAQIQQEQASAATNSTDQDSSDGNTQTRDPNNMLRVLDPDPNSRERWERKKVIQMVRRGGRLTDQQVIKRTEREHLVKSQNFKTSVKKLGMLARQIQGKTIEDAIVQMRFSKKKIAAEIMKQLEYARDEAVVMRGMGLGNIASDETPAALNLPRATTTRTTSTTATPPPSSSTPKTPTQIQLKSGQRHTITNPSQIYIDQAWVGRGPFGQLPDYRARGQTNILRTPWTSLTVLLKEEATRVREFSEREAKRRREAVGKKLWVPLPDRPVQWQRQWYCF</sequence>
<name>A0A4U0U809_9PEZI</name>
<evidence type="ECO:0000256" key="1">
    <source>
        <dbReference type="ARBA" id="ARBA00009451"/>
    </source>
</evidence>
<dbReference type="GO" id="GO:0003735">
    <property type="term" value="F:structural constituent of ribosome"/>
    <property type="evidence" value="ECO:0007669"/>
    <property type="project" value="InterPro"/>
</dbReference>
<keyword evidence="2 4" id="KW-0689">Ribosomal protein</keyword>
<evidence type="ECO:0000256" key="5">
    <source>
        <dbReference type="SAM" id="MobiDB-lite"/>
    </source>
</evidence>
<feature type="compositionally biased region" description="Low complexity" evidence="5">
    <location>
        <begin position="330"/>
        <end position="349"/>
    </location>
</feature>
<dbReference type="GO" id="GO:0015934">
    <property type="term" value="C:large ribosomal subunit"/>
    <property type="evidence" value="ECO:0007669"/>
    <property type="project" value="InterPro"/>
</dbReference>
<dbReference type="OrthoDB" id="416470at2759"/>
<dbReference type="Pfam" id="PF00237">
    <property type="entry name" value="Ribosomal_L22"/>
    <property type="match status" value="1"/>
</dbReference>
<dbReference type="Proteomes" id="UP000308549">
    <property type="component" value="Unassembled WGS sequence"/>
</dbReference>
<dbReference type="AlphaFoldDB" id="A0A4U0U809"/>
<dbReference type="PANTHER" id="PTHR13501:SF10">
    <property type="entry name" value="LARGE RIBOSOMAL SUBUNIT PROTEIN UL22M"/>
    <property type="match status" value="1"/>
</dbReference>
<dbReference type="PANTHER" id="PTHR13501">
    <property type="entry name" value="CHLOROPLAST 50S RIBOSOMAL PROTEIN L22-RELATED"/>
    <property type="match status" value="1"/>
</dbReference>
<dbReference type="InterPro" id="IPR036394">
    <property type="entry name" value="Ribosomal_uL22_sf"/>
</dbReference>
<evidence type="ECO:0000256" key="3">
    <source>
        <dbReference type="ARBA" id="ARBA00023274"/>
    </source>
</evidence>